<dbReference type="EMBL" id="KK583211">
    <property type="protein sequence ID" value="KDO28361.1"/>
    <property type="molecule type" value="Genomic_DNA"/>
</dbReference>
<name>A0A067CPA3_SAPPC</name>
<evidence type="ECO:0000313" key="1">
    <source>
        <dbReference type="EMBL" id="KDO28361.1"/>
    </source>
</evidence>
<reference evidence="1 2" key="1">
    <citation type="journal article" date="2013" name="PLoS Genet.">
        <title>Distinctive expansion of potential virulence genes in the genome of the oomycete fish pathogen Saprolegnia parasitica.</title>
        <authorList>
            <person name="Jiang R.H."/>
            <person name="de Bruijn I."/>
            <person name="Haas B.J."/>
            <person name="Belmonte R."/>
            <person name="Lobach L."/>
            <person name="Christie J."/>
            <person name="van den Ackerveken G."/>
            <person name="Bottin A."/>
            <person name="Bulone V."/>
            <person name="Diaz-Moreno S.M."/>
            <person name="Dumas B."/>
            <person name="Fan L."/>
            <person name="Gaulin E."/>
            <person name="Govers F."/>
            <person name="Grenville-Briggs L.J."/>
            <person name="Horner N.R."/>
            <person name="Levin J.Z."/>
            <person name="Mammella M."/>
            <person name="Meijer H.J."/>
            <person name="Morris P."/>
            <person name="Nusbaum C."/>
            <person name="Oome S."/>
            <person name="Phillips A.J."/>
            <person name="van Rooyen D."/>
            <person name="Rzeszutek E."/>
            <person name="Saraiva M."/>
            <person name="Secombes C.J."/>
            <person name="Seidl M.F."/>
            <person name="Snel B."/>
            <person name="Stassen J.H."/>
            <person name="Sykes S."/>
            <person name="Tripathy S."/>
            <person name="van den Berg H."/>
            <person name="Vega-Arreguin J.C."/>
            <person name="Wawra S."/>
            <person name="Young S.K."/>
            <person name="Zeng Q."/>
            <person name="Dieguez-Uribeondo J."/>
            <person name="Russ C."/>
            <person name="Tyler B.M."/>
            <person name="van West P."/>
        </authorList>
    </citation>
    <scope>NUCLEOTIDE SEQUENCE [LARGE SCALE GENOMIC DNA]</scope>
    <source>
        <strain evidence="1 2">CBS 223.65</strain>
    </source>
</reference>
<dbReference type="VEuPathDB" id="FungiDB:SPRG_06600"/>
<dbReference type="Proteomes" id="UP000030745">
    <property type="component" value="Unassembled WGS sequence"/>
</dbReference>
<proteinExistence type="predicted"/>
<dbReference type="KEGG" id="spar:SPRG_06600"/>
<organism evidence="1 2">
    <name type="scientific">Saprolegnia parasitica (strain CBS 223.65)</name>
    <dbReference type="NCBI Taxonomy" id="695850"/>
    <lineage>
        <taxon>Eukaryota</taxon>
        <taxon>Sar</taxon>
        <taxon>Stramenopiles</taxon>
        <taxon>Oomycota</taxon>
        <taxon>Saprolegniomycetes</taxon>
        <taxon>Saprolegniales</taxon>
        <taxon>Saprolegniaceae</taxon>
        <taxon>Saprolegnia</taxon>
    </lineage>
</organism>
<dbReference type="AlphaFoldDB" id="A0A067CPA3"/>
<evidence type="ECO:0000313" key="2">
    <source>
        <dbReference type="Proteomes" id="UP000030745"/>
    </source>
</evidence>
<dbReference type="GeneID" id="24128940"/>
<dbReference type="OrthoDB" id="68349at2759"/>
<sequence>MRPEERERRAYKDAHAAAFAKTRHFPALSQLQASGENVILLQDCSPVTAVVTPRASPVHSRLHAPDAAPFVTKSAADAKAAIRHPCEYDYPTGLHTSKERVPSRHALSLQEDNMQRRAGRVWRPSNATTAKKSIAVDYYVNSALPNDPTIDRKTIKAIVARNPIVQRRPKL</sequence>
<keyword evidence="2" id="KW-1185">Reference proteome</keyword>
<accession>A0A067CPA3</accession>
<gene>
    <name evidence="1" type="ORF">SPRG_06600</name>
</gene>
<dbReference type="RefSeq" id="XP_012200809.1">
    <property type="nucleotide sequence ID" value="XM_012345419.1"/>
</dbReference>
<protein>
    <submittedName>
        <fullName evidence="1">Uncharacterized protein</fullName>
    </submittedName>
</protein>
<dbReference type="OMA" id="HPCEYDY"/>